<reference evidence="1 2" key="1">
    <citation type="journal article" date="2021" name="Nat. Commun.">
        <title>Genetic determinants of endophytism in the Arabidopsis root mycobiome.</title>
        <authorList>
            <person name="Mesny F."/>
            <person name="Miyauchi S."/>
            <person name="Thiergart T."/>
            <person name="Pickel B."/>
            <person name="Atanasova L."/>
            <person name="Karlsson M."/>
            <person name="Huettel B."/>
            <person name="Barry K.W."/>
            <person name="Haridas S."/>
            <person name="Chen C."/>
            <person name="Bauer D."/>
            <person name="Andreopoulos W."/>
            <person name="Pangilinan J."/>
            <person name="LaButti K."/>
            <person name="Riley R."/>
            <person name="Lipzen A."/>
            <person name="Clum A."/>
            <person name="Drula E."/>
            <person name="Henrissat B."/>
            <person name="Kohler A."/>
            <person name="Grigoriev I.V."/>
            <person name="Martin F.M."/>
            <person name="Hacquard S."/>
        </authorList>
    </citation>
    <scope>NUCLEOTIDE SEQUENCE [LARGE SCALE GENOMIC DNA]</scope>
    <source>
        <strain evidence="1 2">MPI-SDFR-AT-0079</strain>
    </source>
</reference>
<protein>
    <submittedName>
        <fullName evidence="1">Fungal-specific transcription factor domain-containing protein</fullName>
    </submittedName>
</protein>
<name>A0ACB7P976_9PEZI</name>
<accession>A0ACB7P976</accession>
<comment type="caution">
    <text evidence="1">The sequence shown here is derived from an EMBL/GenBank/DDBJ whole genome shotgun (WGS) entry which is preliminary data.</text>
</comment>
<evidence type="ECO:0000313" key="1">
    <source>
        <dbReference type="EMBL" id="KAH6631386.1"/>
    </source>
</evidence>
<keyword evidence="2" id="KW-1185">Reference proteome</keyword>
<gene>
    <name evidence="1" type="ORF">F5144DRAFT_570846</name>
</gene>
<proteinExistence type="predicted"/>
<sequence>MGDRRETSTLKIKSTACQRCHSRKVKCSGGQTCENCRKAAVECSYPSRNRRVRVSESYIKQLVAENKRLQALTDRRNEPTHQPHGSGESETDETLSPATISEASVPSESSHGVPLDGQPWFVDIDLPQTPTPINEAADTAFATRFRQVLSDHSDPPCVHLPRIDYAGDDTIMSLADVHCPWPKLSRARLLIRVAMTHATQEFHIVRRSAVLDALERSFTDPNWRDPVMTCKLRALFAMGDLSSSRFVPAGQQFPGLSHFAQATRILSYLGERPTLDLIEIHLLLSLYSFTLNRIHTAYTLAGTAVRMAVLMGLHLNIPATQLSDPVLREHRNRVWWTAYIMDRMWASRLGCPPAIQDEDVKVDLPSNSATNGRLTEDFSDSGYYAAHVRLASIATSVVQSIYGKRNQITAFLNKVQQRLKELKVWVEELPPYLHIDTSLVSNPNYHNYDILSLHLTLNQTIILATRPTLLYGLHLHTSTSPPKPIPHSAKTLIDACIRCARHSCRILSESWINGAFPALYHDLTQYLFSALTVLAISSLLDHHDDNANTSDRDGFEDAVQLLSRVRDSGNIPAREFYRHAELIVAAVTKARKGRSHDSSAEVDMCAQRAARPAGGGTADVLDTPLGLGPMQVGDLSREERGATGLGVMTETGETAMAEPSLQELLMQPAMEMQFLEPSSDFLDGGHELYWPEFPLQF</sequence>
<dbReference type="Proteomes" id="UP000724584">
    <property type="component" value="Unassembled WGS sequence"/>
</dbReference>
<evidence type="ECO:0000313" key="2">
    <source>
        <dbReference type="Proteomes" id="UP000724584"/>
    </source>
</evidence>
<organism evidence="1 2">
    <name type="scientific">Chaetomium tenue</name>
    <dbReference type="NCBI Taxonomy" id="1854479"/>
    <lineage>
        <taxon>Eukaryota</taxon>
        <taxon>Fungi</taxon>
        <taxon>Dikarya</taxon>
        <taxon>Ascomycota</taxon>
        <taxon>Pezizomycotina</taxon>
        <taxon>Sordariomycetes</taxon>
        <taxon>Sordariomycetidae</taxon>
        <taxon>Sordariales</taxon>
        <taxon>Chaetomiaceae</taxon>
        <taxon>Chaetomium</taxon>
    </lineage>
</organism>
<dbReference type="EMBL" id="JAGIZQ010000004">
    <property type="protein sequence ID" value="KAH6631386.1"/>
    <property type="molecule type" value="Genomic_DNA"/>
</dbReference>